<dbReference type="GO" id="GO:0016020">
    <property type="term" value="C:membrane"/>
    <property type="evidence" value="ECO:0007669"/>
    <property type="project" value="InterPro"/>
</dbReference>
<organism evidence="3 4">
    <name type="scientific">Clostridium botulinum B2 450</name>
    <dbReference type="NCBI Taxonomy" id="1379739"/>
    <lineage>
        <taxon>Bacteria</taxon>
        <taxon>Bacillati</taxon>
        <taxon>Bacillota</taxon>
        <taxon>Clostridia</taxon>
        <taxon>Eubacteriales</taxon>
        <taxon>Clostridiaceae</taxon>
        <taxon>Clostridium</taxon>
    </lineage>
</organism>
<dbReference type="Proteomes" id="UP000032250">
    <property type="component" value="Unassembled WGS sequence"/>
</dbReference>
<evidence type="ECO:0000313" key="4">
    <source>
        <dbReference type="Proteomes" id="UP000032250"/>
    </source>
</evidence>
<dbReference type="Pfam" id="PF02325">
    <property type="entry name" value="CCB3_YggT"/>
    <property type="match status" value="1"/>
</dbReference>
<gene>
    <name evidence="3" type="ORF">N495_07690</name>
</gene>
<dbReference type="AlphaFoldDB" id="A0A0D0ZY45"/>
<evidence type="ECO:0008006" key="5">
    <source>
        <dbReference type="Google" id="ProtNLM"/>
    </source>
</evidence>
<dbReference type="RefSeq" id="WP_003486541.1">
    <property type="nucleotide sequence ID" value="NZ_JXSU01000007.1"/>
</dbReference>
<accession>A0A0D0ZY45</accession>
<comment type="caution">
    <text evidence="3">The sequence shown here is derived from an EMBL/GenBank/DDBJ whole genome shotgun (WGS) entry which is preliminary data.</text>
</comment>
<evidence type="ECO:0000256" key="1">
    <source>
        <dbReference type="ARBA" id="ARBA00010894"/>
    </source>
</evidence>
<sequence>MVSNTITTAVSLLFRLLEGAILIDVLLSWIAPGRRDPFTNFIHSLTDPLMKPARSFQNKIAPNLMIDFSPIFAFVLLDVLRNLVFIILGMF</sequence>
<feature type="transmembrane region" description="Helical" evidence="2">
    <location>
        <begin position="12"/>
        <end position="31"/>
    </location>
</feature>
<proteinExistence type="inferred from homology"/>
<keyword evidence="2" id="KW-0472">Membrane</keyword>
<dbReference type="EMBL" id="JXSU01000007">
    <property type="protein sequence ID" value="KIS23478.1"/>
    <property type="molecule type" value="Genomic_DNA"/>
</dbReference>
<protein>
    <recommendedName>
        <fullName evidence="5">YGGT family protein</fullName>
    </recommendedName>
</protein>
<dbReference type="InterPro" id="IPR003425">
    <property type="entry name" value="CCB3/YggT"/>
</dbReference>
<comment type="similarity">
    <text evidence="1">Belongs to the YggT family.</text>
</comment>
<dbReference type="OrthoDB" id="283553at2"/>
<evidence type="ECO:0000313" key="3">
    <source>
        <dbReference type="EMBL" id="KIS23478.1"/>
    </source>
</evidence>
<keyword evidence="2" id="KW-0812">Transmembrane</keyword>
<dbReference type="PANTHER" id="PTHR33219">
    <property type="entry name" value="YLMG HOMOLOG PROTEIN 2, CHLOROPLASTIC"/>
    <property type="match status" value="1"/>
</dbReference>
<feature type="transmembrane region" description="Helical" evidence="2">
    <location>
        <begin position="71"/>
        <end position="90"/>
    </location>
</feature>
<reference evidence="3 4" key="1">
    <citation type="submission" date="2014-06" db="EMBL/GenBank/DDBJ databases">
        <title>Genome characterization of distinct group I Clostridium botulinum lineages.</title>
        <authorList>
            <person name="Giordani F."/>
            <person name="Anselmo A."/>
            <person name="Fillo S."/>
            <person name="Palozzi A.M."/>
            <person name="Fortunato A."/>
            <person name="Gentile B."/>
            <person name="Ciammaruconi A."/>
            <person name="Anniballi F."/>
            <person name="De Medici D."/>
            <person name="Lista F."/>
        </authorList>
    </citation>
    <scope>NUCLEOTIDE SEQUENCE [LARGE SCALE GENOMIC DNA]</scope>
    <source>
        <strain evidence="3 4">B2 450</strain>
    </source>
</reference>
<dbReference type="HOGENOM" id="CLU_136788_1_1_9"/>
<evidence type="ECO:0000256" key="2">
    <source>
        <dbReference type="SAM" id="Phobius"/>
    </source>
</evidence>
<dbReference type="PANTHER" id="PTHR33219:SF14">
    <property type="entry name" value="PROTEIN COFACTOR ASSEMBLY OF COMPLEX C SUBUNIT B CCB3, CHLOROPLASTIC-RELATED"/>
    <property type="match status" value="1"/>
</dbReference>
<name>A0A0D0ZY45_CLOBO</name>
<keyword evidence="2" id="KW-1133">Transmembrane helix</keyword>
<dbReference type="PATRIC" id="fig|1379739.3.peg.1883"/>